<comment type="caution">
    <text evidence="2">The sequence shown here is derived from an EMBL/GenBank/DDBJ whole genome shotgun (WGS) entry which is preliminary data.</text>
</comment>
<dbReference type="AlphaFoldDB" id="A0A5B7DLG4"/>
<evidence type="ECO:0000256" key="1">
    <source>
        <dbReference type="SAM" id="MobiDB-lite"/>
    </source>
</evidence>
<feature type="region of interest" description="Disordered" evidence="1">
    <location>
        <begin position="49"/>
        <end position="82"/>
    </location>
</feature>
<protein>
    <submittedName>
        <fullName evidence="2">Uncharacterized protein</fullName>
    </submittedName>
</protein>
<feature type="region of interest" description="Disordered" evidence="1">
    <location>
        <begin position="94"/>
        <end position="113"/>
    </location>
</feature>
<evidence type="ECO:0000313" key="2">
    <source>
        <dbReference type="EMBL" id="MPC21967.1"/>
    </source>
</evidence>
<organism evidence="2 3">
    <name type="scientific">Portunus trituberculatus</name>
    <name type="common">Swimming crab</name>
    <name type="synonym">Neptunus trituberculatus</name>
    <dbReference type="NCBI Taxonomy" id="210409"/>
    <lineage>
        <taxon>Eukaryota</taxon>
        <taxon>Metazoa</taxon>
        <taxon>Ecdysozoa</taxon>
        <taxon>Arthropoda</taxon>
        <taxon>Crustacea</taxon>
        <taxon>Multicrustacea</taxon>
        <taxon>Malacostraca</taxon>
        <taxon>Eumalacostraca</taxon>
        <taxon>Eucarida</taxon>
        <taxon>Decapoda</taxon>
        <taxon>Pleocyemata</taxon>
        <taxon>Brachyura</taxon>
        <taxon>Eubrachyura</taxon>
        <taxon>Portunoidea</taxon>
        <taxon>Portunidae</taxon>
        <taxon>Portuninae</taxon>
        <taxon>Portunus</taxon>
    </lineage>
</organism>
<name>A0A5B7DLG4_PORTR</name>
<dbReference type="EMBL" id="VSRR010001037">
    <property type="protein sequence ID" value="MPC21967.1"/>
    <property type="molecule type" value="Genomic_DNA"/>
</dbReference>
<reference evidence="2 3" key="1">
    <citation type="submission" date="2019-05" db="EMBL/GenBank/DDBJ databases">
        <title>Another draft genome of Portunus trituberculatus and its Hox gene families provides insights of decapod evolution.</title>
        <authorList>
            <person name="Jeong J.-H."/>
            <person name="Song I."/>
            <person name="Kim S."/>
            <person name="Choi T."/>
            <person name="Kim D."/>
            <person name="Ryu S."/>
            <person name="Kim W."/>
        </authorList>
    </citation>
    <scope>NUCLEOTIDE SEQUENCE [LARGE SCALE GENOMIC DNA]</scope>
    <source>
        <tissue evidence="2">Muscle</tissue>
    </source>
</reference>
<keyword evidence="3" id="KW-1185">Reference proteome</keyword>
<dbReference type="Proteomes" id="UP000324222">
    <property type="component" value="Unassembled WGS sequence"/>
</dbReference>
<evidence type="ECO:0000313" key="3">
    <source>
        <dbReference type="Proteomes" id="UP000324222"/>
    </source>
</evidence>
<sequence>MLVKVRLLLRHPWLHSTLPTLVSANNAFTIETRVRPSIDARTCSCLSRRGSGTDALNQSAHENAYQSAQRSGRSAANPRRRYCDQWERSIPKARANGVARRDGDVSLHINTGT</sequence>
<accession>A0A5B7DLG4</accession>
<proteinExistence type="predicted"/>
<feature type="compositionally biased region" description="Polar residues" evidence="1">
    <location>
        <begin position="54"/>
        <end position="74"/>
    </location>
</feature>
<gene>
    <name evidence="2" type="ORF">E2C01_014971</name>
</gene>